<feature type="compositionally biased region" description="Basic and acidic residues" evidence="1">
    <location>
        <begin position="9"/>
        <end position="18"/>
    </location>
</feature>
<accession>A0A1Y3BUI5</accession>
<dbReference type="InParanoid" id="A0A1Y3BUI5"/>
<gene>
    <name evidence="2" type="ORF">HannXRQ_Chr00c0034g0571211</name>
</gene>
<protein>
    <submittedName>
        <fullName evidence="2">Uncharacterized protein</fullName>
    </submittedName>
</protein>
<evidence type="ECO:0000313" key="2">
    <source>
        <dbReference type="EMBL" id="OTF84671.1"/>
    </source>
</evidence>
<organism evidence="2">
    <name type="scientific">Helianthus annuus</name>
    <name type="common">Common sunflower</name>
    <dbReference type="NCBI Taxonomy" id="4232"/>
    <lineage>
        <taxon>Eukaryota</taxon>
        <taxon>Viridiplantae</taxon>
        <taxon>Streptophyta</taxon>
        <taxon>Embryophyta</taxon>
        <taxon>Tracheophyta</taxon>
        <taxon>Spermatophyta</taxon>
        <taxon>Magnoliopsida</taxon>
        <taxon>eudicotyledons</taxon>
        <taxon>Gunneridae</taxon>
        <taxon>Pentapetalae</taxon>
        <taxon>asterids</taxon>
        <taxon>campanulids</taxon>
        <taxon>Asterales</taxon>
        <taxon>Asteraceae</taxon>
        <taxon>Asteroideae</taxon>
        <taxon>Heliantheae alliance</taxon>
        <taxon>Heliantheae</taxon>
        <taxon>Helianthus</taxon>
    </lineage>
</organism>
<sequence length="69" mass="8069">MNTHNLQELSKHFQEQSDRQGSLQSFPVNCTYAYLGIRLSYNSCYLRQELAQVNTLNLFSLLRAWDTVI</sequence>
<reference evidence="2" key="1">
    <citation type="submission" date="2017-02" db="EMBL/GenBank/DDBJ databases">
        <title>Sunflower complete genome.</title>
        <authorList>
            <person name="Langlade N."/>
            <person name="Munos S."/>
        </authorList>
    </citation>
    <scope>NUCLEOTIDE SEQUENCE [LARGE SCALE GENOMIC DNA]</scope>
    <source>
        <tissue evidence="2">Leaves</tissue>
    </source>
</reference>
<name>A0A1Y3BUI5_HELAN</name>
<dbReference type="AlphaFoldDB" id="A0A1Y3BUI5"/>
<evidence type="ECO:0000256" key="1">
    <source>
        <dbReference type="SAM" id="MobiDB-lite"/>
    </source>
</evidence>
<proteinExistence type="predicted"/>
<dbReference type="EMBL" id="KZ113358">
    <property type="protein sequence ID" value="OTF84671.1"/>
    <property type="molecule type" value="Genomic_DNA"/>
</dbReference>
<feature type="region of interest" description="Disordered" evidence="1">
    <location>
        <begin position="1"/>
        <end position="22"/>
    </location>
</feature>